<sequence>MSHVSQRSVQQIEELIRLVRPEVVAVELCKERTSLLVEPEEAGRPPKIWHSRRVAIEGLPTDDPAWPSADELRGLLVCRPGRPVTQQDIEGDVCRLLQTGRAGSCGVGWGLFGSVRPGALNAGRDEAPEFLVRPPSESGEGEEGPSVSLVPPLGCIRFKVQPRSLPAVTSMSARIDSSLKGMNVSQAALDAICLKSMDDCKAGASGMVSLLRTRQRVQELAGQQVTVSFKGVDTGRVEMIVKAVKASDPAYLSGLESTAVNGEGFGIEPFRPQRGTFQVSKKMFIPTETLEAMRAERLGAAAAAAAAAAEAEGQAASASSSGVGIPQPRVRAPLRLWSEEEMKAAKQDEPPKRPVQDTLAGLMATTYARIQSKAGRTVGIEPGAAWRTAMEAATSVGSGALVLVDRPSNVTQHRMAAGLAADSGSRLAASAIIALGSLITTASTSLLPEQATGWALAAALAAAAAVAAPVVGPFLEVSRFADMSAEQIEDAVEVKEAIGSGDLSKPLKLFGEDALLDWPGAFPALIEERDAFMAKALAAVASGKPGVAPAYVRDDVDGTAVWRYAMPEGGPSRAAPSGVGDGEMGGLRGVRAVVGVVGSAHVRGMLRMWPAAVSDCSVDSLLQDVE</sequence>
<name>A0A150GJ88_GONPE</name>
<comment type="caution">
    <text evidence="1">The sequence shown here is derived from an EMBL/GenBank/DDBJ whole genome shotgun (WGS) entry which is preliminary data.</text>
</comment>
<reference evidence="2" key="1">
    <citation type="journal article" date="2016" name="Nat. Commun.">
        <title>The Gonium pectorale genome demonstrates co-option of cell cycle regulation during the evolution of multicellularity.</title>
        <authorList>
            <person name="Hanschen E.R."/>
            <person name="Marriage T.N."/>
            <person name="Ferris P.J."/>
            <person name="Hamaji T."/>
            <person name="Toyoda A."/>
            <person name="Fujiyama A."/>
            <person name="Neme R."/>
            <person name="Noguchi H."/>
            <person name="Minakuchi Y."/>
            <person name="Suzuki M."/>
            <person name="Kawai-Toyooka H."/>
            <person name="Smith D.R."/>
            <person name="Sparks H."/>
            <person name="Anderson J."/>
            <person name="Bakaric R."/>
            <person name="Luria V."/>
            <person name="Karger A."/>
            <person name="Kirschner M.W."/>
            <person name="Durand P.M."/>
            <person name="Michod R.E."/>
            <person name="Nozaki H."/>
            <person name="Olson B.J."/>
        </authorList>
    </citation>
    <scope>NUCLEOTIDE SEQUENCE [LARGE SCALE GENOMIC DNA]</scope>
    <source>
        <strain evidence="2">NIES-2863</strain>
    </source>
</reference>
<gene>
    <name evidence="1" type="ORF">GPECTOR_19g323</name>
</gene>
<dbReference type="AlphaFoldDB" id="A0A150GJ88"/>
<organism evidence="1 2">
    <name type="scientific">Gonium pectorale</name>
    <name type="common">Green alga</name>
    <dbReference type="NCBI Taxonomy" id="33097"/>
    <lineage>
        <taxon>Eukaryota</taxon>
        <taxon>Viridiplantae</taxon>
        <taxon>Chlorophyta</taxon>
        <taxon>core chlorophytes</taxon>
        <taxon>Chlorophyceae</taxon>
        <taxon>CS clade</taxon>
        <taxon>Chlamydomonadales</taxon>
        <taxon>Volvocaceae</taxon>
        <taxon>Gonium</taxon>
    </lineage>
</organism>
<protein>
    <submittedName>
        <fullName evidence="1">Uncharacterized protein</fullName>
    </submittedName>
</protein>
<dbReference type="Proteomes" id="UP000075714">
    <property type="component" value="Unassembled WGS sequence"/>
</dbReference>
<dbReference type="InterPro" id="IPR046345">
    <property type="entry name" value="TraB_PrgY-like"/>
</dbReference>
<accession>A0A150GJ88</accession>
<dbReference type="PANTHER" id="PTHR21530:SF7">
    <property type="entry name" value="TRAB DOMAIN-CONTAINING PROTEIN"/>
    <property type="match status" value="1"/>
</dbReference>
<dbReference type="OrthoDB" id="48306at2759"/>
<proteinExistence type="predicted"/>
<evidence type="ECO:0000313" key="1">
    <source>
        <dbReference type="EMBL" id="KXZ49872.1"/>
    </source>
</evidence>
<dbReference type="EMBL" id="LSYV01000020">
    <property type="protein sequence ID" value="KXZ49872.1"/>
    <property type="molecule type" value="Genomic_DNA"/>
</dbReference>
<evidence type="ECO:0000313" key="2">
    <source>
        <dbReference type="Proteomes" id="UP000075714"/>
    </source>
</evidence>
<dbReference type="STRING" id="33097.A0A150GJ88"/>
<keyword evidence="2" id="KW-1185">Reference proteome</keyword>
<dbReference type="PANTHER" id="PTHR21530">
    <property type="entry name" value="PHEROMONE SHUTDOWN PROTEIN"/>
    <property type="match status" value="1"/>
</dbReference>